<evidence type="ECO:0000256" key="1">
    <source>
        <dbReference type="SAM" id="MobiDB-lite"/>
    </source>
</evidence>
<dbReference type="EMBL" id="OV696688">
    <property type="protein sequence ID" value="CAH1257897.1"/>
    <property type="molecule type" value="Genomic_DNA"/>
</dbReference>
<feature type="transmembrane region" description="Helical" evidence="2">
    <location>
        <begin position="157"/>
        <end position="177"/>
    </location>
</feature>
<feature type="region of interest" description="Disordered" evidence="1">
    <location>
        <begin position="95"/>
        <end position="130"/>
    </location>
</feature>
<keyword evidence="2" id="KW-1133">Transmembrane helix</keyword>
<gene>
    <name evidence="3" type="primary">Hypp1924</name>
    <name evidence="3" type="ORF">BLAG_LOCUS15654</name>
</gene>
<feature type="compositionally biased region" description="Basic and acidic residues" evidence="1">
    <location>
        <begin position="188"/>
        <end position="202"/>
    </location>
</feature>
<keyword evidence="4" id="KW-1185">Reference proteome</keyword>
<feature type="compositionally biased region" description="Basic and acidic residues" evidence="1">
    <location>
        <begin position="220"/>
        <end position="229"/>
    </location>
</feature>
<feature type="compositionally biased region" description="Acidic residues" evidence="1">
    <location>
        <begin position="203"/>
        <end position="219"/>
    </location>
</feature>
<evidence type="ECO:0000313" key="4">
    <source>
        <dbReference type="Proteomes" id="UP000838412"/>
    </source>
</evidence>
<feature type="compositionally biased region" description="Polar residues" evidence="1">
    <location>
        <begin position="1"/>
        <end position="12"/>
    </location>
</feature>
<organism evidence="3 4">
    <name type="scientific">Branchiostoma lanceolatum</name>
    <name type="common">Common lancelet</name>
    <name type="synonym">Amphioxus lanceolatum</name>
    <dbReference type="NCBI Taxonomy" id="7740"/>
    <lineage>
        <taxon>Eukaryota</taxon>
        <taxon>Metazoa</taxon>
        <taxon>Chordata</taxon>
        <taxon>Cephalochordata</taxon>
        <taxon>Leptocardii</taxon>
        <taxon>Amphioxiformes</taxon>
        <taxon>Branchiostomatidae</taxon>
        <taxon>Branchiostoma</taxon>
    </lineage>
</organism>
<keyword evidence="2" id="KW-0812">Transmembrane</keyword>
<feature type="compositionally biased region" description="Acidic residues" evidence="1">
    <location>
        <begin position="105"/>
        <end position="117"/>
    </location>
</feature>
<accession>A0A8K0EQI4</accession>
<sequence>MGKLTVDSSAKTNPEDAPPYPLEPLPTKPGLQTNIVVPEPVPGIPPAQVRRCPKKCGTITLVTVCVVLVVALILLGVKLGKKHMMAGKLDCDESGEKGHMGRDCDEMEDMDEVGGESQEEHDGEHDEGDPRSLVRLAGIYINVQAHTRRCPKKCKTITLVSVCVVLVVALIVVGVMLCKKRMMAGKPGCEERGEKGRMGKDCDEMEDMEEMGDESQDGQDGEHDEDRGYGRRFGGGSFRGG</sequence>
<feature type="region of interest" description="Disordered" evidence="1">
    <location>
        <begin position="188"/>
        <end position="241"/>
    </location>
</feature>
<feature type="compositionally biased region" description="Basic and acidic residues" evidence="1">
    <location>
        <begin position="118"/>
        <end position="130"/>
    </location>
</feature>
<feature type="transmembrane region" description="Helical" evidence="2">
    <location>
        <begin position="59"/>
        <end position="77"/>
    </location>
</feature>
<feature type="compositionally biased region" description="Gly residues" evidence="1">
    <location>
        <begin position="231"/>
        <end position="241"/>
    </location>
</feature>
<proteinExistence type="predicted"/>
<feature type="compositionally biased region" description="Basic and acidic residues" evidence="1">
    <location>
        <begin position="95"/>
        <end position="104"/>
    </location>
</feature>
<evidence type="ECO:0000256" key="2">
    <source>
        <dbReference type="SAM" id="Phobius"/>
    </source>
</evidence>
<dbReference type="Proteomes" id="UP000838412">
    <property type="component" value="Chromosome 3"/>
</dbReference>
<feature type="region of interest" description="Disordered" evidence="1">
    <location>
        <begin position="1"/>
        <end position="34"/>
    </location>
</feature>
<evidence type="ECO:0000313" key="3">
    <source>
        <dbReference type="EMBL" id="CAH1257897.1"/>
    </source>
</evidence>
<reference evidence="3" key="1">
    <citation type="submission" date="2022-01" db="EMBL/GenBank/DDBJ databases">
        <authorList>
            <person name="Braso-Vives M."/>
        </authorList>
    </citation>
    <scope>NUCLEOTIDE SEQUENCE</scope>
</reference>
<feature type="compositionally biased region" description="Pro residues" evidence="1">
    <location>
        <begin position="16"/>
        <end position="27"/>
    </location>
</feature>
<protein>
    <submittedName>
        <fullName evidence="3">Hypp1924 protein</fullName>
    </submittedName>
</protein>
<keyword evidence="2" id="KW-0472">Membrane</keyword>
<dbReference type="AlphaFoldDB" id="A0A8K0EQI4"/>
<name>A0A8K0EQI4_BRALA</name>